<dbReference type="EMBL" id="JAETWB010000030">
    <property type="protein sequence ID" value="MBL6081562.1"/>
    <property type="molecule type" value="Genomic_DNA"/>
</dbReference>
<dbReference type="Proteomes" id="UP000660885">
    <property type="component" value="Unassembled WGS sequence"/>
</dbReference>
<sequence length="81" mass="9168">MGEAQDIVEYETQPTDYLPHVIARCVDKANRHGHRVRFALNGAQVVVYPGQSAIEVDAEVQRQWRAVARRPLVQETSIDPD</sequence>
<keyword evidence="2" id="KW-1185">Reference proteome</keyword>
<gene>
    <name evidence="1" type="ORF">JMJ56_26585</name>
</gene>
<reference evidence="1 2" key="1">
    <citation type="submission" date="2021-01" db="EMBL/GenBank/DDBJ databases">
        <title>Belnapia mucosa sp. nov. and Belnapia arida sp. nov., isolated from the Tabernas Desert (Almeria, Spain).</title>
        <authorList>
            <person name="Molina-Menor E."/>
            <person name="Vidal-Verdu A."/>
            <person name="Calonge A."/>
            <person name="Satari L."/>
            <person name="Pereto J."/>
            <person name="Porcar M."/>
        </authorList>
    </citation>
    <scope>NUCLEOTIDE SEQUENCE [LARGE SCALE GENOMIC DNA]</scope>
    <source>
        <strain evidence="1 2">T18</strain>
    </source>
</reference>
<proteinExistence type="predicted"/>
<protein>
    <submittedName>
        <fullName evidence="1">Uncharacterized protein</fullName>
    </submittedName>
</protein>
<organism evidence="1 2">
    <name type="scientific">Belnapia arida</name>
    <dbReference type="NCBI Taxonomy" id="2804533"/>
    <lineage>
        <taxon>Bacteria</taxon>
        <taxon>Pseudomonadati</taxon>
        <taxon>Pseudomonadota</taxon>
        <taxon>Alphaproteobacteria</taxon>
        <taxon>Acetobacterales</taxon>
        <taxon>Roseomonadaceae</taxon>
        <taxon>Belnapia</taxon>
    </lineage>
</organism>
<evidence type="ECO:0000313" key="2">
    <source>
        <dbReference type="Proteomes" id="UP000660885"/>
    </source>
</evidence>
<accession>A0ABS1UCZ6</accession>
<name>A0ABS1UCZ6_9PROT</name>
<evidence type="ECO:0000313" key="1">
    <source>
        <dbReference type="EMBL" id="MBL6081562.1"/>
    </source>
</evidence>
<dbReference type="RefSeq" id="WP_202834778.1">
    <property type="nucleotide sequence ID" value="NZ_JAETWB010000030.1"/>
</dbReference>
<comment type="caution">
    <text evidence="1">The sequence shown here is derived from an EMBL/GenBank/DDBJ whole genome shotgun (WGS) entry which is preliminary data.</text>
</comment>